<evidence type="ECO:0000313" key="1">
    <source>
        <dbReference type="EnsemblMetazoa" id="PPAI008691-PA"/>
    </source>
</evidence>
<dbReference type="InterPro" id="IPR036770">
    <property type="entry name" value="Ankyrin_rpt-contain_sf"/>
</dbReference>
<dbReference type="SUPFAM" id="SSF48403">
    <property type="entry name" value="Ankyrin repeat"/>
    <property type="match status" value="1"/>
</dbReference>
<dbReference type="VEuPathDB" id="VectorBase:PPAI008691"/>
<keyword evidence="2" id="KW-1185">Reference proteome</keyword>
<sequence>MLAIRHNSNSLYMEALAIRERILGRKFPDLVTPVIYQGAVCADHGRFDRCENLWHHALFLKQSNGIGVCKDLQRFSQLFAQMHTMRFSLRLPSLITVLSSCVVEMARTTKRVNQIDPMADNEDIIDEVDANILSTLYIISLITKVLKARKPVEPEDLNQVYKLVREVVSLDMRLRDGQTLLHLAVNGCLPIDEFRTRDLCGFPCPDTVKLLLHCGACPNDVDFDRNNALHILVGTIKDPPSRQTILTMEYILSRLIAAGAHVDAVNDNGSTPRESIYTRQVQSIIRSYEVRELRLACLAARRIGRSRLEFKGIVPKHLEPFIEMHCSNMLSRSE</sequence>
<protein>
    <submittedName>
        <fullName evidence="1">Uncharacterized protein</fullName>
    </submittedName>
</protein>
<dbReference type="AlphaFoldDB" id="A0A1B0DKB7"/>
<organism evidence="1 2">
    <name type="scientific">Phlebotomus papatasi</name>
    <name type="common">Sandfly</name>
    <dbReference type="NCBI Taxonomy" id="29031"/>
    <lineage>
        <taxon>Eukaryota</taxon>
        <taxon>Metazoa</taxon>
        <taxon>Ecdysozoa</taxon>
        <taxon>Arthropoda</taxon>
        <taxon>Hexapoda</taxon>
        <taxon>Insecta</taxon>
        <taxon>Pterygota</taxon>
        <taxon>Neoptera</taxon>
        <taxon>Endopterygota</taxon>
        <taxon>Diptera</taxon>
        <taxon>Nematocera</taxon>
        <taxon>Psychodoidea</taxon>
        <taxon>Psychodidae</taxon>
        <taxon>Phlebotomus</taxon>
        <taxon>Phlebotomus</taxon>
    </lineage>
</organism>
<dbReference type="InterPro" id="IPR002110">
    <property type="entry name" value="Ankyrin_rpt"/>
</dbReference>
<accession>A0A1B0DKB7</accession>
<proteinExistence type="predicted"/>
<reference evidence="1" key="1">
    <citation type="submission" date="2022-08" db="UniProtKB">
        <authorList>
            <consortium name="EnsemblMetazoa"/>
        </authorList>
    </citation>
    <scope>IDENTIFICATION</scope>
    <source>
        <strain evidence="1">Israel</strain>
    </source>
</reference>
<dbReference type="Proteomes" id="UP000092462">
    <property type="component" value="Unassembled WGS sequence"/>
</dbReference>
<evidence type="ECO:0000313" key="2">
    <source>
        <dbReference type="Proteomes" id="UP000092462"/>
    </source>
</evidence>
<dbReference type="VEuPathDB" id="VectorBase:PPAPM1_000938"/>
<dbReference type="Pfam" id="PF00023">
    <property type="entry name" value="Ank"/>
    <property type="match status" value="1"/>
</dbReference>
<dbReference type="Gene3D" id="1.25.40.20">
    <property type="entry name" value="Ankyrin repeat-containing domain"/>
    <property type="match status" value="1"/>
</dbReference>
<dbReference type="EMBL" id="AJVK01006436">
    <property type="status" value="NOT_ANNOTATED_CDS"/>
    <property type="molecule type" value="Genomic_DNA"/>
</dbReference>
<name>A0A1B0DKB7_PHLPP</name>
<dbReference type="EnsemblMetazoa" id="PPAI008691-RA">
    <property type="protein sequence ID" value="PPAI008691-PA"/>
    <property type="gene ID" value="PPAI008691"/>
</dbReference>